<dbReference type="SUPFAM" id="SSF81606">
    <property type="entry name" value="PP2C-like"/>
    <property type="match status" value="1"/>
</dbReference>
<evidence type="ECO:0000313" key="2">
    <source>
        <dbReference type="EMBL" id="NEV67610.1"/>
    </source>
</evidence>
<dbReference type="Gene3D" id="3.60.40.10">
    <property type="entry name" value="PPM-type phosphatase domain"/>
    <property type="match status" value="1"/>
</dbReference>
<sequence length="272" mass="30000">MKLEIEVAAGSVVGRDHRRVGKNNQDAWAWTLLPQGLVAVVCDGCGSQPHSEVGARLGAALTVRTVQRQLTQRSLTDVEFWPTVQQQVLRRLRSLARQLGHDLAATVQQHLLFTLLGAIVTPQDTVVFGLGDGVYALNGEIQVLGPYAHNAPPYLAYHLLPADALSVVPPPLQIHCQQPTETVATLLLGSDGVVDLMAAASLPLPGKTEPVGELSQFWQNPYFQNPDRVRRRLTQINHEQVQPDWERRHVVKQPGLLPDDTTLVCLRRRPTC</sequence>
<reference evidence="2" key="1">
    <citation type="submission" date="2014-11" db="EMBL/GenBank/DDBJ databases">
        <authorList>
            <person name="Malar M.C."/>
            <person name="Sen D."/>
            <person name="Tripathy S."/>
        </authorList>
    </citation>
    <scope>NUCLEOTIDE SEQUENCE</scope>
    <source>
        <strain evidence="2">BDU141951</strain>
    </source>
</reference>
<dbReference type="InterPro" id="IPR036457">
    <property type="entry name" value="PPM-type-like_dom_sf"/>
</dbReference>
<organism evidence="2">
    <name type="scientific">Lyngbya confervoides BDU141951</name>
    <dbReference type="NCBI Taxonomy" id="1574623"/>
    <lineage>
        <taxon>Bacteria</taxon>
        <taxon>Bacillati</taxon>
        <taxon>Cyanobacteriota</taxon>
        <taxon>Cyanophyceae</taxon>
        <taxon>Oscillatoriophycideae</taxon>
        <taxon>Oscillatoriales</taxon>
        <taxon>Microcoleaceae</taxon>
        <taxon>Lyngbya</taxon>
    </lineage>
</organism>
<protein>
    <submittedName>
        <fullName evidence="2">Protein phosphatase 2C domain-containing protein</fullName>
    </submittedName>
</protein>
<reference evidence="2" key="2">
    <citation type="journal article" date="2015" name="Genome Announc.">
        <title>Draft Genome Sequence of Filamentous Marine Cyanobacterium Lyngbya confervoides Strain BDU141951.</title>
        <authorList>
            <person name="Chandrababunaidu M.M."/>
            <person name="Sen D."/>
            <person name="Tripathy S."/>
        </authorList>
    </citation>
    <scope>NUCLEOTIDE SEQUENCE</scope>
    <source>
        <strain evidence="2">BDU141951</strain>
    </source>
</reference>
<dbReference type="AlphaFoldDB" id="A0A0C1Y315"/>
<dbReference type="EMBL" id="JTHE02000003">
    <property type="protein sequence ID" value="NEV67610.1"/>
    <property type="molecule type" value="Genomic_DNA"/>
</dbReference>
<reference evidence="2" key="3">
    <citation type="submission" date="2020-02" db="EMBL/GenBank/DDBJ databases">
        <authorList>
            <person name="Sarangi A.N."/>
            <person name="Ghosh S."/>
            <person name="Mukherjee M."/>
            <person name="Tripathy S."/>
        </authorList>
    </citation>
    <scope>NUCLEOTIDE SEQUENCE</scope>
    <source>
        <strain evidence="2">BDU141951</strain>
    </source>
</reference>
<dbReference type="Pfam" id="PF13672">
    <property type="entry name" value="PP2C_2"/>
    <property type="match status" value="1"/>
</dbReference>
<evidence type="ECO:0000259" key="1">
    <source>
        <dbReference type="Pfam" id="PF13672"/>
    </source>
</evidence>
<feature type="domain" description="PPM-type phosphatase" evidence="1">
    <location>
        <begin position="13"/>
        <end position="194"/>
    </location>
</feature>
<accession>A0A0C1Y315</accession>
<comment type="caution">
    <text evidence="2">The sequence shown here is derived from an EMBL/GenBank/DDBJ whole genome shotgun (WGS) entry which is preliminary data.</text>
</comment>
<dbReference type="InterPro" id="IPR001932">
    <property type="entry name" value="PPM-type_phosphatase-like_dom"/>
</dbReference>
<gene>
    <name evidence="2" type="ORF">QQ91_010820</name>
</gene>
<proteinExistence type="predicted"/>
<name>A0A0C1Y315_9CYAN</name>